<dbReference type="InterPro" id="IPR007219">
    <property type="entry name" value="XnlR_reg_dom"/>
</dbReference>
<dbReference type="GO" id="GO:0003677">
    <property type="term" value="F:DNA binding"/>
    <property type="evidence" value="ECO:0007669"/>
    <property type="project" value="UniProtKB-KW"/>
</dbReference>
<name>A0A1X0RH73_RHIZD</name>
<dbReference type="VEuPathDB" id="FungiDB:BCV72DRAFT_238056"/>
<evidence type="ECO:0000256" key="1">
    <source>
        <dbReference type="ARBA" id="ARBA00022723"/>
    </source>
</evidence>
<evidence type="ECO:0000256" key="2">
    <source>
        <dbReference type="ARBA" id="ARBA00022833"/>
    </source>
</evidence>
<keyword evidence="6" id="KW-0539">Nucleus</keyword>
<reference evidence="9" key="1">
    <citation type="journal article" date="2016" name="Proc. Natl. Acad. Sci. U.S.A.">
        <title>Lipid metabolic changes in an early divergent fungus govern the establishment of a mutualistic symbiosis with endobacteria.</title>
        <authorList>
            <person name="Lastovetsky O.A."/>
            <person name="Gaspar M.L."/>
            <person name="Mondo S.J."/>
            <person name="LaButti K.M."/>
            <person name="Sandor L."/>
            <person name="Grigoriev I.V."/>
            <person name="Henry S.A."/>
            <person name="Pawlowska T.E."/>
        </authorList>
    </citation>
    <scope>NUCLEOTIDE SEQUENCE [LARGE SCALE GENOMIC DNA]</scope>
    <source>
        <strain evidence="9">ATCC 52814</strain>
    </source>
</reference>
<evidence type="ECO:0000256" key="5">
    <source>
        <dbReference type="ARBA" id="ARBA00023163"/>
    </source>
</evidence>
<dbReference type="Pfam" id="PF04082">
    <property type="entry name" value="Fungal_trans"/>
    <property type="match status" value="1"/>
</dbReference>
<dbReference type="OrthoDB" id="2110361at2759"/>
<keyword evidence="3" id="KW-0805">Transcription regulation</keyword>
<dbReference type="InterPro" id="IPR051615">
    <property type="entry name" value="Transcr_Regulatory_Elem"/>
</dbReference>
<dbReference type="GO" id="GO:0006351">
    <property type="term" value="P:DNA-templated transcription"/>
    <property type="evidence" value="ECO:0007669"/>
    <property type="project" value="InterPro"/>
</dbReference>
<feature type="domain" description="Xylanolytic transcriptional activator regulatory" evidence="8">
    <location>
        <begin position="271"/>
        <end position="346"/>
    </location>
</feature>
<evidence type="ECO:0000313" key="9">
    <source>
        <dbReference type="EMBL" id="ORE11387.1"/>
    </source>
</evidence>
<dbReference type="GO" id="GO:0008270">
    <property type="term" value="F:zinc ion binding"/>
    <property type="evidence" value="ECO:0007669"/>
    <property type="project" value="InterPro"/>
</dbReference>
<evidence type="ECO:0000256" key="4">
    <source>
        <dbReference type="ARBA" id="ARBA00023125"/>
    </source>
</evidence>
<evidence type="ECO:0000259" key="8">
    <source>
        <dbReference type="SMART" id="SM00906"/>
    </source>
</evidence>
<feature type="compositionally biased region" description="Low complexity" evidence="7">
    <location>
        <begin position="678"/>
        <end position="689"/>
    </location>
</feature>
<feature type="compositionally biased region" description="Low complexity" evidence="7">
    <location>
        <begin position="746"/>
        <end position="767"/>
    </location>
</feature>
<keyword evidence="5" id="KW-0804">Transcription</keyword>
<evidence type="ECO:0000256" key="6">
    <source>
        <dbReference type="ARBA" id="ARBA00023242"/>
    </source>
</evidence>
<keyword evidence="2" id="KW-0862">Zinc</keyword>
<feature type="compositionally biased region" description="Polar residues" evidence="7">
    <location>
        <begin position="771"/>
        <end position="792"/>
    </location>
</feature>
<dbReference type="AlphaFoldDB" id="A0A1X0RH73"/>
<dbReference type="CDD" id="cd12148">
    <property type="entry name" value="fungal_TF_MHR"/>
    <property type="match status" value="1"/>
</dbReference>
<organism evidence="9">
    <name type="scientific">Rhizopus microsporus var. microsporus</name>
    <dbReference type="NCBI Taxonomy" id="86635"/>
    <lineage>
        <taxon>Eukaryota</taxon>
        <taxon>Fungi</taxon>
        <taxon>Fungi incertae sedis</taxon>
        <taxon>Mucoromycota</taxon>
        <taxon>Mucoromycotina</taxon>
        <taxon>Mucoromycetes</taxon>
        <taxon>Mucorales</taxon>
        <taxon>Mucorineae</taxon>
        <taxon>Rhizopodaceae</taxon>
        <taxon>Rhizopus</taxon>
    </lineage>
</organism>
<evidence type="ECO:0000256" key="7">
    <source>
        <dbReference type="SAM" id="MobiDB-lite"/>
    </source>
</evidence>
<feature type="region of interest" description="Disordered" evidence="7">
    <location>
        <begin position="739"/>
        <end position="804"/>
    </location>
</feature>
<proteinExistence type="predicted"/>
<keyword evidence="4" id="KW-0238">DNA-binding</keyword>
<evidence type="ECO:0000256" key="3">
    <source>
        <dbReference type="ARBA" id="ARBA00023015"/>
    </source>
</evidence>
<gene>
    <name evidence="9" type="ORF">BCV72DRAFT_238056</name>
</gene>
<protein>
    <recommendedName>
        <fullName evidence="8">Xylanolytic transcriptional activator regulatory domain-containing protein</fullName>
    </recommendedName>
</protein>
<feature type="compositionally biased region" description="Polar residues" evidence="7">
    <location>
        <begin position="575"/>
        <end position="591"/>
    </location>
</feature>
<feature type="region of interest" description="Disordered" evidence="7">
    <location>
        <begin position="575"/>
        <end position="594"/>
    </location>
</feature>
<feature type="region of interest" description="Disordered" evidence="7">
    <location>
        <begin position="665"/>
        <end position="692"/>
    </location>
</feature>
<dbReference type="PANTHER" id="PTHR31313">
    <property type="entry name" value="TY1 ENHANCER ACTIVATOR"/>
    <property type="match status" value="1"/>
</dbReference>
<sequence>METLLTQLTKKSIREIEENDFCIEKCRYDIIDDNLSTSTSSGDEDEEEINKHHQPQHSSIEETLANLNLEDYDSIKYTGISAGIHLFNDDLFKSKSFVQCPGRKDVALQLMPQNEILVVQTNASSITGKYTRLDVGLSLTSSIFDQQHKKEHLTQLPKNDLPSHTILQKACQLYFTHIHKFLPIVNKARFEAYDLKPCNILAQAVLAVAFRFASRHFPKLFKKSDAYANTYFRKVMLRLQDSYRARLRHVQAALLMTLYLDMDETDIESVQWYTLGKAIRMAQDIGLHRSCSNWNLPPSEIETRHRVFYACYILDRFMSARAGKPLTILDRDFDTDLPVPHEVYDDQRVSSDAPIYQHFIALIKLSEILGRILKALYAPKSKHSNTNAGLDDPTILAVLDRRLKNWKATHLGEAHAVSEAEKVNLSLIYYTTMLLLHRPFIELPFGNTALATESRRACENAAHNIMVIVKQKQSLMNDPDSYSPLCLPTFFVYSMFQSSLIHLALVLKNPDSLFRLRRLSHSVTVLQEHGEQLACARRAHHILKMLIDVHSIQLDHISLSTNDDYSHLISDSELSTATHPENTDQSNQPRFDNSIGHDVMPKSNWYQRMMNTSIVGGITPDLHQGIEQGNSSHILVQLLPYANTGSLQDTSDVMYYSKATKPLYPMPNDDDNTLYEKSTISSTPTTSSSNLHFINDPYPTVYSQVPRSANPVYHPPSSSSFTPNYVNYQSPIMTSTPDNYPLSYVSVPQSHTSPQQQQQPSPHSVTPSLPPSSLNWNDWGTYLGQQHNTPFPSSDHHSRPYLHD</sequence>
<dbReference type="PANTHER" id="PTHR31313:SF81">
    <property type="entry name" value="TY1 ENHANCER ACTIVATOR"/>
    <property type="match status" value="1"/>
</dbReference>
<feature type="region of interest" description="Disordered" evidence="7">
    <location>
        <begin position="36"/>
        <end position="59"/>
    </location>
</feature>
<feature type="compositionally biased region" description="Basic and acidic residues" evidence="7">
    <location>
        <begin position="794"/>
        <end position="804"/>
    </location>
</feature>
<keyword evidence="1" id="KW-0479">Metal-binding</keyword>
<accession>A0A1X0RH73</accession>
<dbReference type="EMBL" id="KV921857">
    <property type="protein sequence ID" value="ORE11387.1"/>
    <property type="molecule type" value="Genomic_DNA"/>
</dbReference>
<dbReference type="Proteomes" id="UP000242414">
    <property type="component" value="Unassembled WGS sequence"/>
</dbReference>
<dbReference type="SMART" id="SM00906">
    <property type="entry name" value="Fungal_trans"/>
    <property type="match status" value="1"/>
</dbReference>